<keyword evidence="6" id="KW-0378">Hydrolase</keyword>
<dbReference type="InterPro" id="IPR001633">
    <property type="entry name" value="EAL_dom"/>
</dbReference>
<evidence type="ECO:0000256" key="4">
    <source>
        <dbReference type="ARBA" id="ARBA00022636"/>
    </source>
</evidence>
<dbReference type="FunFam" id="3.20.20.450:FF:000001">
    <property type="entry name" value="Cyclic di-GMP phosphodiesterase yahA"/>
    <property type="match status" value="1"/>
</dbReference>
<comment type="caution">
    <text evidence="12">The sequence shown here is derived from an EMBL/GenBank/DDBJ whole genome shotgun (WGS) entry which is preliminary data.</text>
</comment>
<dbReference type="PROSITE" id="PS50883">
    <property type="entry name" value="EAL"/>
    <property type="match status" value="1"/>
</dbReference>
<evidence type="ECO:0000313" key="12">
    <source>
        <dbReference type="EMBL" id="MBC3297247.1"/>
    </source>
</evidence>
<dbReference type="SUPFAM" id="SSF141868">
    <property type="entry name" value="EAL domain-like"/>
    <property type="match status" value="1"/>
</dbReference>
<dbReference type="InterPro" id="IPR035919">
    <property type="entry name" value="EAL_sf"/>
</dbReference>
<dbReference type="Pfam" id="PF12792">
    <property type="entry name" value="CSS-motif"/>
    <property type="match status" value="1"/>
</dbReference>
<dbReference type="SMART" id="SM00052">
    <property type="entry name" value="EAL"/>
    <property type="match status" value="1"/>
</dbReference>
<accession>A0A8H9YYZ2</accession>
<keyword evidence="7 10" id="KW-1133">Transmembrane helix</keyword>
<evidence type="ECO:0000256" key="1">
    <source>
        <dbReference type="ARBA" id="ARBA00004651"/>
    </source>
</evidence>
<evidence type="ECO:0000256" key="2">
    <source>
        <dbReference type="ARBA" id="ARBA00012282"/>
    </source>
</evidence>
<gene>
    <name evidence="12" type="ORF">HU722_37525</name>
</gene>
<keyword evidence="8 10" id="KW-0472">Membrane</keyword>
<keyword evidence="3" id="KW-1003">Cell membrane</keyword>
<feature type="transmembrane region" description="Helical" evidence="10">
    <location>
        <begin position="6"/>
        <end position="28"/>
    </location>
</feature>
<keyword evidence="4" id="KW-0973">c-di-GMP</keyword>
<evidence type="ECO:0000256" key="8">
    <source>
        <dbReference type="ARBA" id="ARBA00023136"/>
    </source>
</evidence>
<reference evidence="12" key="1">
    <citation type="journal article" date="2020" name="Microorganisms">
        <title>Reliable Identification of Environmental Pseudomonas Isolates Using the rpoD Gene.</title>
        <authorList>
            <consortium name="The Broad Institute Genome Sequencing Platform"/>
            <person name="Girard L."/>
            <person name="Lood C."/>
            <person name="Rokni-Zadeh H."/>
            <person name="van Noort V."/>
            <person name="Lavigne R."/>
            <person name="De Mot R."/>
        </authorList>
    </citation>
    <scope>NUCLEOTIDE SEQUENCE [LARGE SCALE GENOMIC DNA]</scope>
    <source>
        <strain evidence="12">SWRI145</strain>
    </source>
</reference>
<dbReference type="InterPro" id="IPR024744">
    <property type="entry name" value="CSS-motif_dom"/>
</dbReference>
<dbReference type="EC" id="3.1.4.52" evidence="2"/>
<organism evidence="12">
    <name type="scientific">Pseudomonas tritici</name>
    <dbReference type="NCBI Taxonomy" id="2745518"/>
    <lineage>
        <taxon>Bacteria</taxon>
        <taxon>Pseudomonadati</taxon>
        <taxon>Pseudomonadota</taxon>
        <taxon>Gammaproteobacteria</taxon>
        <taxon>Pseudomonadales</taxon>
        <taxon>Pseudomonadaceae</taxon>
        <taxon>Pseudomonas</taxon>
    </lineage>
</organism>
<dbReference type="Pfam" id="PF00563">
    <property type="entry name" value="EAL"/>
    <property type="match status" value="1"/>
</dbReference>
<dbReference type="AlphaFoldDB" id="A0A8H9YYZ2"/>
<name>A0A8H9YYZ2_9PSED</name>
<dbReference type="GO" id="GO:0071111">
    <property type="term" value="F:cyclic-guanylate-specific phosphodiesterase activity"/>
    <property type="evidence" value="ECO:0007669"/>
    <property type="project" value="UniProtKB-EC"/>
</dbReference>
<protein>
    <recommendedName>
        <fullName evidence="2">cyclic-guanylate-specific phosphodiesterase</fullName>
        <ecNumber evidence="2">3.1.4.52</ecNumber>
    </recommendedName>
</protein>
<dbReference type="Gene3D" id="3.20.20.450">
    <property type="entry name" value="EAL domain"/>
    <property type="match status" value="1"/>
</dbReference>
<evidence type="ECO:0000256" key="7">
    <source>
        <dbReference type="ARBA" id="ARBA00022989"/>
    </source>
</evidence>
<evidence type="ECO:0000256" key="9">
    <source>
        <dbReference type="ARBA" id="ARBA00034290"/>
    </source>
</evidence>
<evidence type="ECO:0000256" key="10">
    <source>
        <dbReference type="SAM" id="Phobius"/>
    </source>
</evidence>
<dbReference type="GO" id="GO:0005886">
    <property type="term" value="C:plasma membrane"/>
    <property type="evidence" value="ECO:0007669"/>
    <property type="project" value="UniProtKB-SubCell"/>
</dbReference>
<dbReference type="PANTHER" id="PTHR33121">
    <property type="entry name" value="CYCLIC DI-GMP PHOSPHODIESTERASE PDEF"/>
    <property type="match status" value="1"/>
</dbReference>
<evidence type="ECO:0000256" key="5">
    <source>
        <dbReference type="ARBA" id="ARBA00022692"/>
    </source>
</evidence>
<evidence type="ECO:0000256" key="3">
    <source>
        <dbReference type="ARBA" id="ARBA00022475"/>
    </source>
</evidence>
<dbReference type="CDD" id="cd01948">
    <property type="entry name" value="EAL"/>
    <property type="match status" value="1"/>
</dbReference>
<evidence type="ECO:0000259" key="11">
    <source>
        <dbReference type="PROSITE" id="PS50883"/>
    </source>
</evidence>
<comment type="subcellular location">
    <subcellularLocation>
        <location evidence="1">Cell membrane</location>
        <topology evidence="1">Multi-pass membrane protein</topology>
    </subcellularLocation>
</comment>
<feature type="domain" description="EAL" evidence="11">
    <location>
        <begin position="246"/>
        <end position="500"/>
    </location>
</feature>
<evidence type="ECO:0000256" key="6">
    <source>
        <dbReference type="ARBA" id="ARBA00022801"/>
    </source>
</evidence>
<keyword evidence="5 10" id="KW-0812">Transmembrane</keyword>
<dbReference type="PANTHER" id="PTHR33121:SF81">
    <property type="entry name" value="CYCLIC DI-GMP PHOSPHODIESTERASE PDEB-RELATED"/>
    <property type="match status" value="1"/>
</dbReference>
<comment type="catalytic activity">
    <reaction evidence="9">
        <text>3',3'-c-di-GMP + H2O = 5'-phosphoguanylyl(3'-&gt;5')guanosine + H(+)</text>
        <dbReference type="Rhea" id="RHEA:24902"/>
        <dbReference type="ChEBI" id="CHEBI:15377"/>
        <dbReference type="ChEBI" id="CHEBI:15378"/>
        <dbReference type="ChEBI" id="CHEBI:58754"/>
        <dbReference type="ChEBI" id="CHEBI:58805"/>
        <dbReference type="EC" id="3.1.4.52"/>
    </reaction>
</comment>
<sequence>MHKALIPLAVAVAMFLLGVFIINTQIWYSSRVDSLAGARYAVKNMNNILEEARHATRTAMLVADNECDVEGQYRLGTEAALQPHLRTIVILKKDAVWCSSLPGNRILLVNSAALPKSSLLLVPARSTVNGRPVLIYQTEYAGSRIMISMSDSHIRDAMDIPLNGILYSLKVGKNILGMTGDVETVNDAHRADLSVQATVFPYSIDFDSPPLFSLKKLIDEAGGVLLFLMLISGLSAYLLDKYLNKNTLPEESLRRAIFRNEIVPFYQPIVNGKEGTLRGVEVLARWKHPQGGYISPASFIPVAEKTGLIVPLTQSLMAQVSAHMNAIASKLPEGFHVGINFSASHIAAPSFVEECLKYKDSFIRPDLNLVIEVTEREPLDVNEHLVQTLNILHENGFAIALDDFGTGYSGISYLYDLNIDYIKIDRSFVGRVNAHEDSTRILDSVLDLARKLKISIVAEGVETQEQLEYLHRNNIAFMQGFYFFKPVPFTELIMILLSKPRVKVEVESSASL</sequence>
<dbReference type="InterPro" id="IPR050706">
    <property type="entry name" value="Cyclic-di-GMP_PDE-like"/>
</dbReference>
<proteinExistence type="predicted"/>
<dbReference type="EMBL" id="JABWQF010000032">
    <property type="protein sequence ID" value="MBC3297247.1"/>
    <property type="molecule type" value="Genomic_DNA"/>
</dbReference>